<dbReference type="Proteomes" id="UP000032142">
    <property type="component" value="Unassembled WGS sequence"/>
</dbReference>
<dbReference type="AlphaFoldDB" id="A0A0B0MZP1"/>
<sequence>MDKYEIDTSLYSFAQTNPVSSTRPSTRVCDLAVWHKSVYPIGLARPSTWLGTGRVRPFQMAGGHVVGRVTQVGELHRVGHGLGHSHVIPFRMSTCP</sequence>
<dbReference type="EMBL" id="JRRC01410638">
    <property type="protein sequence ID" value="KHG04386.1"/>
    <property type="molecule type" value="Genomic_DNA"/>
</dbReference>
<keyword evidence="2" id="KW-1185">Reference proteome</keyword>
<accession>A0A0B0MZP1</accession>
<name>A0A0B0MZP1_GOSAR</name>
<protein>
    <submittedName>
        <fullName evidence="1">Hydroxylamine reductase</fullName>
    </submittedName>
</protein>
<proteinExistence type="predicted"/>
<organism evidence="1 2">
    <name type="scientific">Gossypium arboreum</name>
    <name type="common">Tree cotton</name>
    <name type="synonym">Gossypium nanking</name>
    <dbReference type="NCBI Taxonomy" id="29729"/>
    <lineage>
        <taxon>Eukaryota</taxon>
        <taxon>Viridiplantae</taxon>
        <taxon>Streptophyta</taxon>
        <taxon>Embryophyta</taxon>
        <taxon>Tracheophyta</taxon>
        <taxon>Spermatophyta</taxon>
        <taxon>Magnoliopsida</taxon>
        <taxon>eudicotyledons</taxon>
        <taxon>Gunneridae</taxon>
        <taxon>Pentapetalae</taxon>
        <taxon>rosids</taxon>
        <taxon>malvids</taxon>
        <taxon>Malvales</taxon>
        <taxon>Malvaceae</taxon>
        <taxon>Malvoideae</taxon>
        <taxon>Gossypium</taxon>
    </lineage>
</organism>
<evidence type="ECO:0000313" key="1">
    <source>
        <dbReference type="EMBL" id="KHG04386.1"/>
    </source>
</evidence>
<reference evidence="2" key="1">
    <citation type="submission" date="2014-09" db="EMBL/GenBank/DDBJ databases">
        <authorList>
            <person name="Mudge J."/>
            <person name="Ramaraj T."/>
            <person name="Lindquist I.E."/>
            <person name="Bharti A.K."/>
            <person name="Sundararajan A."/>
            <person name="Cameron C.T."/>
            <person name="Woodward J.E."/>
            <person name="May G.D."/>
            <person name="Brubaker C."/>
            <person name="Broadhvest J."/>
            <person name="Wilkins T.A."/>
        </authorList>
    </citation>
    <scope>NUCLEOTIDE SEQUENCE</scope>
    <source>
        <strain evidence="2">cv. AKA8401</strain>
    </source>
</reference>
<gene>
    <name evidence="1" type="ORF">F383_29099</name>
</gene>
<evidence type="ECO:0000313" key="2">
    <source>
        <dbReference type="Proteomes" id="UP000032142"/>
    </source>
</evidence>
<comment type="caution">
    <text evidence="1">The sequence shown here is derived from an EMBL/GenBank/DDBJ whole genome shotgun (WGS) entry which is preliminary data.</text>
</comment>